<organism evidence="7 8">
    <name type="scientific">Nocardioides panacis</name>
    <dbReference type="NCBI Taxonomy" id="2849501"/>
    <lineage>
        <taxon>Bacteria</taxon>
        <taxon>Bacillati</taxon>
        <taxon>Actinomycetota</taxon>
        <taxon>Actinomycetes</taxon>
        <taxon>Propionibacteriales</taxon>
        <taxon>Nocardioidaceae</taxon>
        <taxon>Nocardioides</taxon>
    </lineage>
</organism>
<gene>
    <name evidence="7" type="ORF">KRR39_10185</name>
</gene>
<dbReference type="Pfam" id="PF07690">
    <property type="entry name" value="MFS_1"/>
    <property type="match status" value="1"/>
</dbReference>
<feature type="transmembrane region" description="Helical" evidence="5">
    <location>
        <begin position="12"/>
        <end position="35"/>
    </location>
</feature>
<dbReference type="PANTHER" id="PTHR42718:SF39">
    <property type="entry name" value="ACTINORHODIN TRANSPORTER-RELATED"/>
    <property type="match status" value="1"/>
</dbReference>
<dbReference type="PANTHER" id="PTHR42718">
    <property type="entry name" value="MAJOR FACILITATOR SUPERFAMILY MULTIDRUG TRANSPORTER MFSC"/>
    <property type="match status" value="1"/>
</dbReference>
<evidence type="ECO:0000313" key="8">
    <source>
        <dbReference type="Proteomes" id="UP000683575"/>
    </source>
</evidence>
<accession>A0A975T1Z4</accession>
<feature type="transmembrane region" description="Helical" evidence="5">
    <location>
        <begin position="303"/>
        <end position="325"/>
    </location>
</feature>
<sequence>MRTRDTDRSRWIALVVCCSAMFMTLLDVSVTNVALPSIGDDMGAGASQLQWIVSGYTLAFGLVPVLGGKLGDDHGRRLMFQIGVGGFVVTSALSGLAPTAGFLIAARVLQGLFGGLINPQTSGLVQQMFSGADRGRAFGVLGTTVGLGTAIGPLVGGALIALGGPTLGWRLVFFVNIPVGLVVIALSRRLLPPPNETTRHRLDVLGAALLGGATFCVLFACVEYDALRDARLAWLVVPAAVLLGLFVGRERRLTLEARDPLVDLRLFRRPSYVSGITLALTFFPAIAGLPLVLALFYQRGLGYTALESALGVTAYAVGSAVSAALSGRVVTRIGRKLVVAGAITFGVGAIALAVVALHIPTSHATLALAPPLFVMGCGQGMLITPNQTLALVDVDPLMGSAAGGVLQTGQRIGLAIGQALIGAVFFTSLADDSVASYSRALGHAVIAAICFVSIAVAIGVHDLRRTSRREART</sequence>
<dbReference type="InterPro" id="IPR011701">
    <property type="entry name" value="MFS"/>
</dbReference>
<feature type="transmembrane region" description="Helical" evidence="5">
    <location>
        <begin position="272"/>
        <end position="297"/>
    </location>
</feature>
<dbReference type="KEGG" id="nps:KRR39_10185"/>
<feature type="transmembrane region" description="Helical" evidence="5">
    <location>
        <begin position="167"/>
        <end position="190"/>
    </location>
</feature>
<dbReference type="EMBL" id="CP077062">
    <property type="protein sequence ID" value="QWZ10061.1"/>
    <property type="molecule type" value="Genomic_DNA"/>
</dbReference>
<dbReference type="RefSeq" id="WP_216941907.1">
    <property type="nucleotide sequence ID" value="NZ_CP077062.1"/>
</dbReference>
<evidence type="ECO:0000256" key="1">
    <source>
        <dbReference type="ARBA" id="ARBA00004141"/>
    </source>
</evidence>
<dbReference type="Proteomes" id="UP000683575">
    <property type="component" value="Chromosome"/>
</dbReference>
<dbReference type="AlphaFoldDB" id="A0A975T1Z4"/>
<evidence type="ECO:0000256" key="4">
    <source>
        <dbReference type="ARBA" id="ARBA00023136"/>
    </source>
</evidence>
<comment type="subcellular location">
    <subcellularLocation>
        <location evidence="1">Membrane</location>
        <topology evidence="1">Multi-pass membrane protein</topology>
    </subcellularLocation>
</comment>
<feature type="transmembrane region" description="Helical" evidence="5">
    <location>
        <begin position="371"/>
        <end position="392"/>
    </location>
</feature>
<dbReference type="PROSITE" id="PS50850">
    <property type="entry name" value="MFS"/>
    <property type="match status" value="1"/>
</dbReference>
<proteinExistence type="predicted"/>
<evidence type="ECO:0000313" key="7">
    <source>
        <dbReference type="EMBL" id="QWZ10061.1"/>
    </source>
</evidence>
<keyword evidence="3 5" id="KW-1133">Transmembrane helix</keyword>
<dbReference type="InterPro" id="IPR005829">
    <property type="entry name" value="Sugar_transporter_CS"/>
</dbReference>
<feature type="transmembrane region" description="Helical" evidence="5">
    <location>
        <begin position="412"/>
        <end position="429"/>
    </location>
</feature>
<dbReference type="PROSITE" id="PS00217">
    <property type="entry name" value="SUGAR_TRANSPORT_2"/>
    <property type="match status" value="1"/>
</dbReference>
<keyword evidence="4 5" id="KW-0472">Membrane</keyword>
<dbReference type="GO" id="GO:0022857">
    <property type="term" value="F:transmembrane transporter activity"/>
    <property type="evidence" value="ECO:0007669"/>
    <property type="project" value="InterPro"/>
</dbReference>
<evidence type="ECO:0000256" key="3">
    <source>
        <dbReference type="ARBA" id="ARBA00022989"/>
    </source>
</evidence>
<dbReference type="CDD" id="cd17321">
    <property type="entry name" value="MFS_MMR_MDR_like"/>
    <property type="match status" value="1"/>
</dbReference>
<evidence type="ECO:0000256" key="2">
    <source>
        <dbReference type="ARBA" id="ARBA00022692"/>
    </source>
</evidence>
<feature type="transmembrane region" description="Helical" evidence="5">
    <location>
        <begin position="47"/>
        <end position="66"/>
    </location>
</feature>
<evidence type="ECO:0000256" key="5">
    <source>
        <dbReference type="SAM" id="Phobius"/>
    </source>
</evidence>
<keyword evidence="2 5" id="KW-0812">Transmembrane</keyword>
<feature type="transmembrane region" description="Helical" evidence="5">
    <location>
        <begin position="138"/>
        <end position="161"/>
    </location>
</feature>
<feature type="transmembrane region" description="Helical" evidence="5">
    <location>
        <begin position="441"/>
        <end position="460"/>
    </location>
</feature>
<dbReference type="InterPro" id="IPR020846">
    <property type="entry name" value="MFS_dom"/>
</dbReference>
<feature type="transmembrane region" description="Helical" evidence="5">
    <location>
        <begin position="337"/>
        <end position="359"/>
    </location>
</feature>
<feature type="domain" description="Major facilitator superfamily (MFS) profile" evidence="6">
    <location>
        <begin position="13"/>
        <end position="465"/>
    </location>
</feature>
<evidence type="ECO:0000259" key="6">
    <source>
        <dbReference type="PROSITE" id="PS50850"/>
    </source>
</evidence>
<feature type="transmembrane region" description="Helical" evidence="5">
    <location>
        <begin position="202"/>
        <end position="220"/>
    </location>
</feature>
<reference evidence="7" key="1">
    <citation type="submission" date="2021-06" db="EMBL/GenBank/DDBJ databases">
        <title>Complete genome sequence of Nocardioides sp. G188.</title>
        <authorList>
            <person name="Im W.-T."/>
        </authorList>
    </citation>
    <scope>NUCLEOTIDE SEQUENCE</scope>
    <source>
        <strain evidence="7">G188</strain>
    </source>
</reference>
<dbReference type="GO" id="GO:0016020">
    <property type="term" value="C:membrane"/>
    <property type="evidence" value="ECO:0007669"/>
    <property type="project" value="UniProtKB-SubCell"/>
</dbReference>
<protein>
    <submittedName>
        <fullName evidence="7">MFS transporter</fullName>
    </submittedName>
</protein>
<keyword evidence="8" id="KW-1185">Reference proteome</keyword>
<name>A0A975T1Z4_9ACTN</name>